<evidence type="ECO:0000313" key="9">
    <source>
        <dbReference type="Proteomes" id="UP001142153"/>
    </source>
</evidence>
<protein>
    <recommendedName>
        <fullName evidence="6">Transport permease protein</fullName>
    </recommendedName>
</protein>
<feature type="transmembrane region" description="Helical" evidence="6">
    <location>
        <begin position="68"/>
        <end position="91"/>
    </location>
</feature>
<dbReference type="PANTHER" id="PTHR43229">
    <property type="entry name" value="NODULATION PROTEIN J"/>
    <property type="match status" value="1"/>
</dbReference>
<comment type="subcellular location">
    <subcellularLocation>
        <location evidence="6">Cell membrane</location>
        <topology evidence="6">Multi-pass membrane protein</topology>
    </subcellularLocation>
    <subcellularLocation>
        <location evidence="1">Membrane</location>
        <topology evidence="1">Multi-pass membrane protein</topology>
    </subcellularLocation>
</comment>
<feature type="transmembrane region" description="Helical" evidence="6">
    <location>
        <begin position="145"/>
        <end position="171"/>
    </location>
</feature>
<feature type="transmembrane region" description="Helical" evidence="6">
    <location>
        <begin position="33"/>
        <end position="52"/>
    </location>
</feature>
<dbReference type="PROSITE" id="PS51012">
    <property type="entry name" value="ABC_TM2"/>
    <property type="match status" value="1"/>
</dbReference>
<dbReference type="PIRSF" id="PIRSF006648">
    <property type="entry name" value="DrrB"/>
    <property type="match status" value="1"/>
</dbReference>
<dbReference type="EMBL" id="JAPZPY010000004">
    <property type="protein sequence ID" value="MCZ8379623.1"/>
    <property type="molecule type" value="Genomic_DNA"/>
</dbReference>
<keyword evidence="9" id="KW-1185">Reference proteome</keyword>
<dbReference type="InterPro" id="IPR013525">
    <property type="entry name" value="ABC2_TM"/>
</dbReference>
<keyword evidence="4 6" id="KW-0472">Membrane</keyword>
<dbReference type="InterPro" id="IPR047817">
    <property type="entry name" value="ABC2_TM_bact-type"/>
</dbReference>
<dbReference type="PANTHER" id="PTHR43229:SF2">
    <property type="entry name" value="NODULATION PROTEIN J"/>
    <property type="match status" value="1"/>
</dbReference>
<gene>
    <name evidence="8" type="ORF">O6P37_12175</name>
</gene>
<comment type="caution">
    <text evidence="8">The sequence shown here is derived from an EMBL/GenBank/DDBJ whole genome shotgun (WGS) entry which is preliminary data.</text>
</comment>
<organism evidence="8 9">
    <name type="scientific">Mycobacterium hippophais</name>
    <dbReference type="NCBI Taxonomy" id="3016340"/>
    <lineage>
        <taxon>Bacteria</taxon>
        <taxon>Bacillati</taxon>
        <taxon>Actinomycetota</taxon>
        <taxon>Actinomycetes</taxon>
        <taxon>Mycobacteriales</taxon>
        <taxon>Mycobacteriaceae</taxon>
        <taxon>Mycobacterium</taxon>
    </lineage>
</organism>
<feature type="transmembrane region" description="Helical" evidence="6">
    <location>
        <begin position="111"/>
        <end position="139"/>
    </location>
</feature>
<keyword evidence="2 6" id="KW-0812">Transmembrane</keyword>
<evidence type="ECO:0000256" key="2">
    <source>
        <dbReference type="ARBA" id="ARBA00022692"/>
    </source>
</evidence>
<evidence type="ECO:0000256" key="5">
    <source>
        <dbReference type="ARBA" id="ARBA00023251"/>
    </source>
</evidence>
<evidence type="ECO:0000256" key="4">
    <source>
        <dbReference type="ARBA" id="ARBA00023136"/>
    </source>
</evidence>
<keyword evidence="6" id="KW-1003">Cell membrane</keyword>
<evidence type="ECO:0000256" key="1">
    <source>
        <dbReference type="ARBA" id="ARBA00004141"/>
    </source>
</evidence>
<evidence type="ECO:0000259" key="7">
    <source>
        <dbReference type="PROSITE" id="PS51012"/>
    </source>
</evidence>
<feature type="transmembrane region" description="Helical" evidence="6">
    <location>
        <begin position="178"/>
        <end position="199"/>
    </location>
</feature>
<feature type="transmembrane region" description="Helical" evidence="6">
    <location>
        <begin position="231"/>
        <end position="254"/>
    </location>
</feature>
<evidence type="ECO:0000256" key="6">
    <source>
        <dbReference type="RuleBase" id="RU361157"/>
    </source>
</evidence>
<comment type="similarity">
    <text evidence="6">Belongs to the ABC-2 integral membrane protein family.</text>
</comment>
<evidence type="ECO:0000256" key="3">
    <source>
        <dbReference type="ARBA" id="ARBA00022989"/>
    </source>
</evidence>
<dbReference type="Proteomes" id="UP001142153">
    <property type="component" value="Unassembled WGS sequence"/>
</dbReference>
<proteinExistence type="inferred from homology"/>
<dbReference type="InterPro" id="IPR000412">
    <property type="entry name" value="ABC_2_transport"/>
</dbReference>
<keyword evidence="3 6" id="KW-1133">Transmembrane helix</keyword>
<dbReference type="RefSeq" id="WP_269894304.1">
    <property type="nucleotide sequence ID" value="NZ_JAPZPY010000004.1"/>
</dbReference>
<keyword evidence="6" id="KW-0813">Transport</keyword>
<evidence type="ECO:0000313" key="8">
    <source>
        <dbReference type="EMBL" id="MCZ8379623.1"/>
    </source>
</evidence>
<name>A0ABT4PST5_9MYCO</name>
<dbReference type="Pfam" id="PF01061">
    <property type="entry name" value="ABC2_membrane"/>
    <property type="match status" value="1"/>
</dbReference>
<reference evidence="8" key="1">
    <citation type="submission" date="2022-12" db="EMBL/GenBank/DDBJ databases">
        <authorList>
            <person name="Deng Y."/>
            <person name="Zhang Y.-Q."/>
        </authorList>
    </citation>
    <scope>NUCLEOTIDE SEQUENCE</scope>
    <source>
        <strain evidence="8">CPCC 205372</strain>
    </source>
</reference>
<accession>A0ABT4PST5</accession>
<dbReference type="InterPro" id="IPR051784">
    <property type="entry name" value="Nod_factor_ABC_transporter"/>
</dbReference>
<feature type="domain" description="ABC transmembrane type-2" evidence="7">
    <location>
        <begin position="33"/>
        <end position="260"/>
    </location>
</feature>
<sequence>MSSPTATGRRTSFPMATVIVAGRMLTHWRRHPMVPLQSLLLPTVLLLIYYLVVSTSMVRLTGADNLTALVPMCTVAGAMMGAVGAGLQLPYERDSGLLSRFWVLPVDRRSFVAGSVLAEAVRTLGAGSIILLVGLLLGLRFEGSWLAVVPFLLIPVLVVAVFATLVIAVAVRSRSTALLTLLGAASIGMAFCTGGVAPIELFPEWLQPALRVQPLTPVVESMRALAEGEPAGASFLAAVAWLVVLLAVFGPLAVRRYRAAAESGGPG</sequence>
<keyword evidence="5" id="KW-0046">Antibiotic resistance</keyword>